<comment type="similarity">
    <text evidence="1">Belongs to the CoA-transferase III family.</text>
</comment>
<dbReference type="InterPro" id="IPR003673">
    <property type="entry name" value="CoA-Trfase_fam_III"/>
</dbReference>
<dbReference type="Proteomes" id="UP000310158">
    <property type="component" value="Unassembled WGS sequence"/>
</dbReference>
<name>A0A4S4M3B9_9AGAM</name>
<dbReference type="OrthoDB" id="2308815at2759"/>
<dbReference type="SUPFAM" id="SSF89796">
    <property type="entry name" value="CoA-transferase family III (CaiB/BaiF)"/>
    <property type="match status" value="1"/>
</dbReference>
<dbReference type="PANTHER" id="PTHR48229:SF2">
    <property type="entry name" value="CAIB_BAIF FAMILY PROTEIN"/>
    <property type="match status" value="1"/>
</dbReference>
<dbReference type="InterPro" id="IPR052985">
    <property type="entry name" value="CoA-trans_III_biosynth/detox"/>
</dbReference>
<dbReference type="EMBL" id="SGPL01000040">
    <property type="protein sequence ID" value="THH19602.1"/>
    <property type="molecule type" value="Genomic_DNA"/>
</dbReference>
<evidence type="ECO:0000313" key="2">
    <source>
        <dbReference type="EMBL" id="THH19602.1"/>
    </source>
</evidence>
<gene>
    <name evidence="2" type="ORF">EW146_g1593</name>
</gene>
<evidence type="ECO:0000313" key="3">
    <source>
        <dbReference type="Proteomes" id="UP000310158"/>
    </source>
</evidence>
<sequence>MCIIAGPAIGRGRAEHGATVLHNTCDSLRDFHVLHPDLSQGKFNAFLDLKTEAGEARFRELLADTDVAIDGCRPGCLERLGLGRDALNLLVDDRAGRGIIYGRENACGWHGP</sequence>
<dbReference type="Pfam" id="PF02515">
    <property type="entry name" value="CoA_transf_3"/>
    <property type="match status" value="1"/>
</dbReference>
<accession>A0A4S4M3B9</accession>
<comment type="caution">
    <text evidence="2">The sequence shown here is derived from an EMBL/GenBank/DDBJ whole genome shotgun (WGS) entry which is preliminary data.</text>
</comment>
<dbReference type="AlphaFoldDB" id="A0A4S4M3B9"/>
<dbReference type="PANTHER" id="PTHR48229">
    <property type="entry name" value="CAIB/BAIF FAMILY ENZYME (AFU_ORTHOLOGUE AFUA_1G05360)-RELATED"/>
    <property type="match status" value="1"/>
</dbReference>
<dbReference type="Gene3D" id="3.40.50.10540">
    <property type="entry name" value="Crotonobetainyl-coa:carnitine coa-transferase, domain 1"/>
    <property type="match status" value="1"/>
</dbReference>
<protein>
    <submittedName>
        <fullName evidence="2">Uncharacterized protein</fullName>
    </submittedName>
</protein>
<evidence type="ECO:0000256" key="1">
    <source>
        <dbReference type="ARBA" id="ARBA00008383"/>
    </source>
</evidence>
<proteinExistence type="inferred from homology"/>
<keyword evidence="3" id="KW-1185">Reference proteome</keyword>
<reference evidence="2 3" key="1">
    <citation type="submission" date="2019-02" db="EMBL/GenBank/DDBJ databases">
        <title>Genome sequencing of the rare red list fungi Bondarzewia mesenterica.</title>
        <authorList>
            <person name="Buettner E."/>
            <person name="Kellner H."/>
        </authorList>
    </citation>
    <scope>NUCLEOTIDE SEQUENCE [LARGE SCALE GENOMIC DNA]</scope>
    <source>
        <strain evidence="2 3">DSM 108281</strain>
    </source>
</reference>
<dbReference type="GO" id="GO:0003824">
    <property type="term" value="F:catalytic activity"/>
    <property type="evidence" value="ECO:0007669"/>
    <property type="project" value="InterPro"/>
</dbReference>
<dbReference type="InterPro" id="IPR023606">
    <property type="entry name" value="CoA-Trfase_III_dom_1_sf"/>
</dbReference>
<organism evidence="2 3">
    <name type="scientific">Bondarzewia mesenterica</name>
    <dbReference type="NCBI Taxonomy" id="1095465"/>
    <lineage>
        <taxon>Eukaryota</taxon>
        <taxon>Fungi</taxon>
        <taxon>Dikarya</taxon>
        <taxon>Basidiomycota</taxon>
        <taxon>Agaricomycotina</taxon>
        <taxon>Agaricomycetes</taxon>
        <taxon>Russulales</taxon>
        <taxon>Bondarzewiaceae</taxon>
        <taxon>Bondarzewia</taxon>
    </lineage>
</organism>